<name>A0ABP3PC99_9GAMM</name>
<protein>
    <submittedName>
        <fullName evidence="5">Pyridoxal-phosphate dependent enzyme</fullName>
    </submittedName>
</protein>
<evidence type="ECO:0000313" key="5">
    <source>
        <dbReference type="EMBL" id="GAA0560713.1"/>
    </source>
</evidence>
<dbReference type="InterPro" id="IPR027278">
    <property type="entry name" value="ACCD_DCysDesulf"/>
</dbReference>
<dbReference type="PANTHER" id="PTHR43780:SF2">
    <property type="entry name" value="1-AMINOCYCLOPROPANE-1-CARBOXYLATE DEAMINASE-RELATED"/>
    <property type="match status" value="1"/>
</dbReference>
<dbReference type="Proteomes" id="UP001501169">
    <property type="component" value="Unassembled WGS sequence"/>
</dbReference>
<dbReference type="SUPFAM" id="SSF53686">
    <property type="entry name" value="Tryptophan synthase beta subunit-like PLP-dependent enzymes"/>
    <property type="match status" value="1"/>
</dbReference>
<feature type="domain" description="Tryptophan synthase beta chain-like PALP" evidence="4">
    <location>
        <begin position="43"/>
        <end position="290"/>
    </location>
</feature>
<proteinExistence type="inferred from homology"/>
<evidence type="ECO:0000259" key="4">
    <source>
        <dbReference type="Pfam" id="PF00291"/>
    </source>
</evidence>
<accession>A0ABP3PC99</accession>
<dbReference type="RefSeq" id="WP_226767983.1">
    <property type="nucleotide sequence ID" value="NZ_BAAAEO010000005.1"/>
</dbReference>
<keyword evidence="3" id="KW-0663">Pyridoxal phosphate</keyword>
<comment type="similarity">
    <text evidence="2">Belongs to the ACC deaminase/D-cysteine desulfhydrase family.</text>
</comment>
<dbReference type="InterPro" id="IPR036052">
    <property type="entry name" value="TrpB-like_PALP_sf"/>
</dbReference>
<gene>
    <name evidence="5" type="ORF">GCM10009098_30950</name>
</gene>
<comment type="cofactor">
    <cofactor evidence="1">
        <name>pyridoxal 5'-phosphate</name>
        <dbReference type="ChEBI" id="CHEBI:597326"/>
    </cofactor>
</comment>
<evidence type="ECO:0000313" key="6">
    <source>
        <dbReference type="Proteomes" id="UP001501169"/>
    </source>
</evidence>
<reference evidence="6" key="1">
    <citation type="journal article" date="2019" name="Int. J. Syst. Evol. Microbiol.">
        <title>The Global Catalogue of Microorganisms (GCM) 10K type strain sequencing project: providing services to taxonomists for standard genome sequencing and annotation.</title>
        <authorList>
            <consortium name="The Broad Institute Genomics Platform"/>
            <consortium name="The Broad Institute Genome Sequencing Center for Infectious Disease"/>
            <person name="Wu L."/>
            <person name="Ma J."/>
        </authorList>
    </citation>
    <scope>NUCLEOTIDE SEQUENCE [LARGE SCALE GENOMIC DNA]</scope>
    <source>
        <strain evidence="6">JCM 14331</strain>
    </source>
</reference>
<evidence type="ECO:0000256" key="3">
    <source>
        <dbReference type="ARBA" id="ARBA00022898"/>
    </source>
</evidence>
<evidence type="ECO:0000256" key="2">
    <source>
        <dbReference type="ARBA" id="ARBA00008639"/>
    </source>
</evidence>
<comment type="caution">
    <text evidence="5">The sequence shown here is derived from an EMBL/GenBank/DDBJ whole genome shotgun (WGS) entry which is preliminary data.</text>
</comment>
<dbReference type="Pfam" id="PF00291">
    <property type="entry name" value="PALP"/>
    <property type="match status" value="1"/>
</dbReference>
<dbReference type="PANTHER" id="PTHR43780">
    <property type="entry name" value="1-AMINOCYCLOPROPANE-1-CARBOXYLATE DEAMINASE-RELATED"/>
    <property type="match status" value="1"/>
</dbReference>
<dbReference type="PIRSF" id="PIRSF006278">
    <property type="entry name" value="ACCD_DCysDesulf"/>
    <property type="match status" value="1"/>
</dbReference>
<dbReference type="Gene3D" id="3.40.50.1100">
    <property type="match status" value="2"/>
</dbReference>
<dbReference type="InterPro" id="IPR001926">
    <property type="entry name" value="TrpB-like_PALP"/>
</dbReference>
<organism evidence="5 6">
    <name type="scientific">Rheinheimera aquimaris</name>
    <dbReference type="NCBI Taxonomy" id="412437"/>
    <lineage>
        <taxon>Bacteria</taxon>
        <taxon>Pseudomonadati</taxon>
        <taxon>Pseudomonadota</taxon>
        <taxon>Gammaproteobacteria</taxon>
        <taxon>Chromatiales</taxon>
        <taxon>Chromatiaceae</taxon>
        <taxon>Rheinheimera</taxon>
    </lineage>
</organism>
<sequence length="318" mass="34395">MLYSSDIQLITPQKRWQVVHHSVLQQKNIQLWICHLDTGLAEVSGNKCLKLKYHLLQVVQSGYAGVVTFGGAYSNHLCAVAACCHTMGLKSVAYVRTDELDPTNPTLAFCRQQGMQLIALDRSRYRQRYEPAFINEITASHPDLLLVPEGGSSAAGSLGVSELDLASTPDGNADLILCATASGGTLAGIVNGHDCNVLGIAVVRDASLPLRVQQLINKENAEPQWRIDSTFTGKGYGQFDSNLLAFCRSMAAQKVYVEPIYTGKALAGAIKLVEQNQIPPDSRLSFFHTGGLQGLQGLRHRNLITATDFALLSGSVAD</sequence>
<evidence type="ECO:0000256" key="1">
    <source>
        <dbReference type="ARBA" id="ARBA00001933"/>
    </source>
</evidence>
<keyword evidence="6" id="KW-1185">Reference proteome</keyword>
<dbReference type="EMBL" id="BAAAEO010000005">
    <property type="protein sequence ID" value="GAA0560713.1"/>
    <property type="molecule type" value="Genomic_DNA"/>
</dbReference>